<protein>
    <submittedName>
        <fullName evidence="1">Uncharacterized protein</fullName>
    </submittedName>
</protein>
<gene>
    <name evidence="1" type="ORF">HA052_04175</name>
</gene>
<sequence length="98" mass="10565">MAIEGKQFKVLGTSDYPVCDCCGKTNLTRAIGLENECGETFNVGVICASKLLRQSYQGKKHKISTSAIMSIGKAARQSQEWKNRNGYGAASFTLVAAN</sequence>
<dbReference type="RefSeq" id="WP_166450906.1">
    <property type="nucleotide sequence ID" value="NZ_JAAOMA010000004.1"/>
</dbReference>
<accession>A0ABX0KXW7</accession>
<evidence type="ECO:0000313" key="1">
    <source>
        <dbReference type="EMBL" id="NHR04387.1"/>
    </source>
</evidence>
<evidence type="ECO:0000313" key="2">
    <source>
        <dbReference type="Proteomes" id="UP001515641"/>
    </source>
</evidence>
<comment type="caution">
    <text evidence="1">The sequence shown here is derived from an EMBL/GenBank/DDBJ whole genome shotgun (WGS) entry which is preliminary data.</text>
</comment>
<reference evidence="1 2" key="1">
    <citation type="submission" date="2020-03" db="EMBL/GenBank/DDBJ databases">
        <title>Draft genome sequence of environmentally isolated cultures.</title>
        <authorList>
            <person name="Wilson H.S."/>
            <person name="De Leon M.E."/>
        </authorList>
    </citation>
    <scope>NUCLEOTIDE SEQUENCE [LARGE SCALE GENOMIC DNA]</scope>
    <source>
        <strain evidence="1 2">HSC-31F16</strain>
    </source>
</reference>
<name>A0ABX0KXW7_9NEIS</name>
<keyword evidence="2" id="KW-1185">Reference proteome</keyword>
<dbReference type="Proteomes" id="UP001515641">
    <property type="component" value="Unassembled WGS sequence"/>
</dbReference>
<organism evidence="1 2">
    <name type="scientific">Chromobacterium fluminis</name>
    <dbReference type="NCBI Taxonomy" id="3044269"/>
    <lineage>
        <taxon>Bacteria</taxon>
        <taxon>Pseudomonadati</taxon>
        <taxon>Pseudomonadota</taxon>
        <taxon>Betaproteobacteria</taxon>
        <taxon>Neisseriales</taxon>
        <taxon>Chromobacteriaceae</taxon>
        <taxon>Chromobacterium</taxon>
    </lineage>
</organism>
<proteinExistence type="predicted"/>
<dbReference type="EMBL" id="JAAOMA010000004">
    <property type="protein sequence ID" value="NHR04387.1"/>
    <property type="molecule type" value="Genomic_DNA"/>
</dbReference>